<sequence>MTYFCRLLTDSRKRFIARPSELGIYVQDAIAKLKNIHIAALKSSTEVY</sequence>
<gene>
    <name evidence="1" type="ORF">NDI38_14245</name>
</gene>
<evidence type="ECO:0000313" key="2">
    <source>
        <dbReference type="Proteomes" id="UP001476950"/>
    </source>
</evidence>
<proteinExistence type="predicted"/>
<accession>A0ABV0KK22</accession>
<keyword evidence="2" id="KW-1185">Reference proteome</keyword>
<comment type="caution">
    <text evidence="1">The sequence shown here is derived from an EMBL/GenBank/DDBJ whole genome shotgun (WGS) entry which is preliminary data.</text>
</comment>
<name>A0ABV0KK22_9CYAN</name>
<organism evidence="1 2">
    <name type="scientific">Stenomitos frigidus AS-A4</name>
    <dbReference type="NCBI Taxonomy" id="2933935"/>
    <lineage>
        <taxon>Bacteria</taxon>
        <taxon>Bacillati</taxon>
        <taxon>Cyanobacteriota</taxon>
        <taxon>Cyanophyceae</taxon>
        <taxon>Leptolyngbyales</taxon>
        <taxon>Leptolyngbyaceae</taxon>
        <taxon>Stenomitos</taxon>
    </lineage>
</organism>
<dbReference type="EMBL" id="JAMPLM010000011">
    <property type="protein sequence ID" value="MEP1059601.1"/>
    <property type="molecule type" value="Genomic_DNA"/>
</dbReference>
<dbReference type="Proteomes" id="UP001476950">
    <property type="component" value="Unassembled WGS sequence"/>
</dbReference>
<protein>
    <submittedName>
        <fullName evidence="1">Uncharacterized protein</fullName>
    </submittedName>
</protein>
<reference evidence="1 2" key="1">
    <citation type="submission" date="2022-04" db="EMBL/GenBank/DDBJ databases">
        <title>Positive selection, recombination, and allopatry shape intraspecific diversity of widespread and dominant cyanobacteria.</title>
        <authorList>
            <person name="Wei J."/>
            <person name="Shu W."/>
            <person name="Hu C."/>
        </authorList>
    </citation>
    <scope>NUCLEOTIDE SEQUENCE [LARGE SCALE GENOMIC DNA]</scope>
    <source>
        <strain evidence="1 2">AS-A4</strain>
    </source>
</reference>
<evidence type="ECO:0000313" key="1">
    <source>
        <dbReference type="EMBL" id="MEP1059601.1"/>
    </source>
</evidence>
<dbReference type="RefSeq" id="WP_190446563.1">
    <property type="nucleotide sequence ID" value="NZ_JAMPLM010000011.1"/>
</dbReference>